<dbReference type="AlphaFoldDB" id="A0AAW0D792"/>
<dbReference type="InterPro" id="IPR019510">
    <property type="entry name" value="AKAP7-like_phosphoesterase"/>
</dbReference>
<name>A0AAW0D792_9AGAR</name>
<sequence length="318" mass="35078">MSSTGPKRGAYRKHFTRNRREPQSQSQDAKAVSVRPTHFLSLPLGQYPSLRTKVKTFQDELVNTSSNAIAGLDPSIIINPRRLHLTLGVMALQAEQSTSGSDPGKTVQTALELLRSIQPRLVNEGALQVPLQRLGAFESKKGARVLWVSPDEEARQGESLEDRTHRERLMRVCNLVHRTFKDAGYITDTRPLKLHCTIVNTSHRKPSSKRHLSFSFDDILRSPALTNIRIAPSLTTSTTDVESTLLKGGAIREAEAVEEQEGMVLAAPTRVLSSKEAERIVDVDMGTYSVSEIQLCVMGSHGPEDEYVSVGAVSLTEI</sequence>
<dbReference type="PANTHER" id="PTHR13360">
    <property type="entry name" value="ACTIVATING SIGNAL COINTEGRATOR 1 COMPLEX SUBUNIT 1"/>
    <property type="match status" value="1"/>
</dbReference>
<comment type="caution">
    <text evidence="3">The sequence shown here is derived from an EMBL/GenBank/DDBJ whole genome shotgun (WGS) entry which is preliminary data.</text>
</comment>
<dbReference type="GO" id="GO:0005634">
    <property type="term" value="C:nucleus"/>
    <property type="evidence" value="ECO:0007669"/>
    <property type="project" value="TreeGrafter"/>
</dbReference>
<dbReference type="GO" id="GO:0006355">
    <property type="term" value="P:regulation of DNA-templated transcription"/>
    <property type="evidence" value="ECO:0007669"/>
    <property type="project" value="TreeGrafter"/>
</dbReference>
<accession>A0AAW0D792</accession>
<dbReference type="Gene3D" id="3.90.1140.10">
    <property type="entry name" value="Cyclic phosphodiesterase"/>
    <property type="match status" value="1"/>
</dbReference>
<dbReference type="GO" id="GO:0006307">
    <property type="term" value="P:DNA alkylation repair"/>
    <property type="evidence" value="ECO:0007669"/>
    <property type="project" value="InterPro"/>
</dbReference>
<dbReference type="EMBL" id="JAYKXP010000020">
    <property type="protein sequence ID" value="KAK7047348.1"/>
    <property type="molecule type" value="Genomic_DNA"/>
</dbReference>
<keyword evidence="4" id="KW-1185">Reference proteome</keyword>
<evidence type="ECO:0000259" key="2">
    <source>
        <dbReference type="Pfam" id="PF10469"/>
    </source>
</evidence>
<gene>
    <name evidence="3" type="ORF">VNI00_006579</name>
</gene>
<evidence type="ECO:0000256" key="1">
    <source>
        <dbReference type="SAM" id="MobiDB-lite"/>
    </source>
</evidence>
<dbReference type="InterPro" id="IPR009210">
    <property type="entry name" value="ASCC1"/>
</dbReference>
<dbReference type="InterPro" id="IPR009097">
    <property type="entry name" value="Cyclic_Pdiesterase"/>
</dbReference>
<evidence type="ECO:0000313" key="4">
    <source>
        <dbReference type="Proteomes" id="UP001383192"/>
    </source>
</evidence>
<dbReference type="PANTHER" id="PTHR13360:SF1">
    <property type="entry name" value="ACTIVATING SIGNAL COINTEGRATOR 1 COMPLEX SUBUNIT 1"/>
    <property type="match status" value="1"/>
</dbReference>
<feature type="domain" description="A-kinase anchor protein 7-like phosphoesterase" evidence="2">
    <location>
        <begin position="36"/>
        <end position="221"/>
    </location>
</feature>
<reference evidence="3 4" key="1">
    <citation type="submission" date="2024-01" db="EMBL/GenBank/DDBJ databases">
        <title>A draft genome for a cacao thread blight-causing isolate of Paramarasmius palmivorus.</title>
        <authorList>
            <person name="Baruah I.K."/>
            <person name="Bukari Y."/>
            <person name="Amoako-Attah I."/>
            <person name="Meinhardt L.W."/>
            <person name="Bailey B.A."/>
            <person name="Cohen S.P."/>
        </authorList>
    </citation>
    <scope>NUCLEOTIDE SEQUENCE [LARGE SCALE GENOMIC DNA]</scope>
    <source>
        <strain evidence="3 4">GH-12</strain>
    </source>
</reference>
<protein>
    <recommendedName>
        <fullName evidence="2">A-kinase anchor protein 7-like phosphoesterase domain-containing protein</fullName>
    </recommendedName>
</protein>
<evidence type="ECO:0000313" key="3">
    <source>
        <dbReference type="EMBL" id="KAK7047348.1"/>
    </source>
</evidence>
<organism evidence="3 4">
    <name type="scientific">Paramarasmius palmivorus</name>
    <dbReference type="NCBI Taxonomy" id="297713"/>
    <lineage>
        <taxon>Eukaryota</taxon>
        <taxon>Fungi</taxon>
        <taxon>Dikarya</taxon>
        <taxon>Basidiomycota</taxon>
        <taxon>Agaricomycotina</taxon>
        <taxon>Agaricomycetes</taxon>
        <taxon>Agaricomycetidae</taxon>
        <taxon>Agaricales</taxon>
        <taxon>Marasmiineae</taxon>
        <taxon>Marasmiaceae</taxon>
        <taxon>Paramarasmius</taxon>
    </lineage>
</organism>
<feature type="region of interest" description="Disordered" evidence="1">
    <location>
        <begin position="1"/>
        <end position="32"/>
    </location>
</feature>
<dbReference type="Proteomes" id="UP001383192">
    <property type="component" value="Unassembled WGS sequence"/>
</dbReference>
<proteinExistence type="predicted"/>
<dbReference type="Pfam" id="PF10469">
    <property type="entry name" value="AKAP7_NLS"/>
    <property type="match status" value="1"/>
</dbReference>
<dbReference type="SUPFAM" id="SSF55144">
    <property type="entry name" value="LigT-like"/>
    <property type="match status" value="1"/>
</dbReference>